<dbReference type="PROSITE" id="PS50059">
    <property type="entry name" value="FKBP_PPIASE"/>
    <property type="match status" value="1"/>
</dbReference>
<organism evidence="8 9">
    <name type="scientific">Symbiodinium microadriaticum</name>
    <name type="common">Dinoflagellate</name>
    <name type="synonym">Zooxanthella microadriatica</name>
    <dbReference type="NCBI Taxonomy" id="2951"/>
    <lineage>
        <taxon>Eukaryota</taxon>
        <taxon>Sar</taxon>
        <taxon>Alveolata</taxon>
        <taxon>Dinophyceae</taxon>
        <taxon>Suessiales</taxon>
        <taxon>Symbiodiniaceae</taxon>
        <taxon>Symbiodinium</taxon>
    </lineage>
</organism>
<evidence type="ECO:0000259" key="7">
    <source>
        <dbReference type="PROSITE" id="PS50059"/>
    </source>
</evidence>
<reference evidence="8 9" key="1">
    <citation type="submission" date="2016-02" db="EMBL/GenBank/DDBJ databases">
        <title>Genome analysis of coral dinoflagellate symbionts highlights evolutionary adaptations to a symbiotic lifestyle.</title>
        <authorList>
            <person name="Aranda M."/>
            <person name="Li Y."/>
            <person name="Liew Y.J."/>
            <person name="Baumgarten S."/>
            <person name="Simakov O."/>
            <person name="Wilson M."/>
            <person name="Piel J."/>
            <person name="Ashoor H."/>
            <person name="Bougouffa S."/>
            <person name="Bajic V.B."/>
            <person name="Ryu T."/>
            <person name="Ravasi T."/>
            <person name="Bayer T."/>
            <person name="Micklem G."/>
            <person name="Kim H."/>
            <person name="Bhak J."/>
            <person name="Lajeunesse T.C."/>
            <person name="Voolstra C.R."/>
        </authorList>
    </citation>
    <scope>NUCLEOTIDE SEQUENCE [LARGE SCALE GENOMIC DNA]</scope>
    <source>
        <strain evidence="8 9">CCMP2467</strain>
    </source>
</reference>
<name>A0A1Q9CV86_SYMMI</name>
<dbReference type="Proteomes" id="UP000186817">
    <property type="component" value="Unassembled WGS sequence"/>
</dbReference>
<evidence type="ECO:0000313" key="8">
    <source>
        <dbReference type="EMBL" id="OLP86817.1"/>
    </source>
</evidence>
<sequence length="529" mass="56314">MARPGGQGPPRDFEALIPAPDIGFWQAAGVPAKCYFQKDAFEAVGQLRSDIESGAALEEPAKLRRLLLCTFADLKKPLSSDGFRDRPFYHDTLSLKLTTIEPGEDPTHSGVRLLVRGEGLAPDALIVAFADPASDEITGQCPLGWGTPSRVPCYMSGGAASLRGDDSGSTSVVKGDPQLAAGSHGYNGTTGSAPLRSRLFDVDVPAVEAVPAECRPGWSNLGRNPEEHGIVVGKGIDVDKEHTAVLKPDVQSFNLEELLRGGALPHGMGPWTTVFQALGRGNRMPADELMNIMDMSGVSGELSTAYIDPQLRSELGNQTVKQQIQKLSNDTGMLMKAVHQDPLVQQLAAMDPAMSKIISSPSALKKIFSPELLDQVQHGEIPDQSWMQTILDSADSDGNRQKASMASPARAPAALVLENGLRLKQVRPGDGKHFPQQKDLLSVQYAGYLTDGTLFDHGEFGFELGASEVIRGWEIALPHMSLGERAALQVPAALGYGGAGKGPIPPGADLIFDVELRSINKLAAPAVAV</sequence>
<dbReference type="GO" id="GO:0003755">
    <property type="term" value="F:peptidyl-prolyl cis-trans isomerase activity"/>
    <property type="evidence" value="ECO:0007669"/>
    <property type="project" value="UniProtKB-KW"/>
</dbReference>
<dbReference type="Gene3D" id="3.10.50.40">
    <property type="match status" value="1"/>
</dbReference>
<dbReference type="Pfam" id="PF00254">
    <property type="entry name" value="FKBP_C"/>
    <property type="match status" value="1"/>
</dbReference>
<dbReference type="AlphaFoldDB" id="A0A1Q9CV86"/>
<dbReference type="PANTHER" id="PTHR43811">
    <property type="entry name" value="FKBP-TYPE PEPTIDYL-PROLYL CIS-TRANS ISOMERASE FKPA"/>
    <property type="match status" value="1"/>
</dbReference>
<dbReference type="EC" id="5.2.1.8" evidence="2 5"/>
<evidence type="ECO:0000256" key="5">
    <source>
        <dbReference type="PROSITE-ProRule" id="PRU00277"/>
    </source>
</evidence>
<comment type="catalytic activity">
    <reaction evidence="1 5">
        <text>[protein]-peptidylproline (omega=180) = [protein]-peptidylproline (omega=0)</text>
        <dbReference type="Rhea" id="RHEA:16237"/>
        <dbReference type="Rhea" id="RHEA-COMP:10747"/>
        <dbReference type="Rhea" id="RHEA-COMP:10748"/>
        <dbReference type="ChEBI" id="CHEBI:83833"/>
        <dbReference type="ChEBI" id="CHEBI:83834"/>
        <dbReference type="EC" id="5.2.1.8"/>
    </reaction>
</comment>
<evidence type="ECO:0000256" key="6">
    <source>
        <dbReference type="SAM" id="MobiDB-lite"/>
    </source>
</evidence>
<dbReference type="OrthoDB" id="1902587at2759"/>
<evidence type="ECO:0000256" key="4">
    <source>
        <dbReference type="ARBA" id="ARBA00023235"/>
    </source>
</evidence>
<keyword evidence="9" id="KW-1185">Reference proteome</keyword>
<feature type="region of interest" description="Disordered" evidence="6">
    <location>
        <begin position="162"/>
        <end position="188"/>
    </location>
</feature>
<evidence type="ECO:0000256" key="3">
    <source>
        <dbReference type="ARBA" id="ARBA00023110"/>
    </source>
</evidence>
<evidence type="ECO:0000256" key="1">
    <source>
        <dbReference type="ARBA" id="ARBA00000971"/>
    </source>
</evidence>
<keyword evidence="4 5" id="KW-0413">Isomerase</keyword>
<dbReference type="InterPro" id="IPR001179">
    <property type="entry name" value="PPIase_FKBP_dom"/>
</dbReference>
<feature type="domain" description="PPIase FKBP-type" evidence="7">
    <location>
        <begin position="438"/>
        <end position="520"/>
    </location>
</feature>
<evidence type="ECO:0000256" key="2">
    <source>
        <dbReference type="ARBA" id="ARBA00013194"/>
    </source>
</evidence>
<protein>
    <recommendedName>
        <fullName evidence="2 5">peptidylprolyl isomerase</fullName>
        <ecNumber evidence="2 5">5.2.1.8</ecNumber>
    </recommendedName>
</protein>
<dbReference type="SUPFAM" id="SSF54534">
    <property type="entry name" value="FKBP-like"/>
    <property type="match status" value="1"/>
</dbReference>
<gene>
    <name evidence="8" type="primary">FPR1</name>
    <name evidence="8" type="ORF">AK812_SmicGene32036</name>
</gene>
<dbReference type="PANTHER" id="PTHR43811:SF19">
    <property type="entry name" value="39 KDA FK506-BINDING NUCLEAR PROTEIN"/>
    <property type="match status" value="1"/>
</dbReference>
<keyword evidence="3 5" id="KW-0697">Rotamase</keyword>
<proteinExistence type="predicted"/>
<evidence type="ECO:0000313" key="9">
    <source>
        <dbReference type="Proteomes" id="UP000186817"/>
    </source>
</evidence>
<comment type="caution">
    <text evidence="8">The sequence shown here is derived from an EMBL/GenBank/DDBJ whole genome shotgun (WGS) entry which is preliminary data.</text>
</comment>
<dbReference type="InterPro" id="IPR046357">
    <property type="entry name" value="PPIase_dom_sf"/>
</dbReference>
<accession>A0A1Q9CV86</accession>
<dbReference type="EMBL" id="LSRX01000898">
    <property type="protein sequence ID" value="OLP86817.1"/>
    <property type="molecule type" value="Genomic_DNA"/>
</dbReference>